<dbReference type="InterPro" id="IPR007740">
    <property type="entry name" value="Ribosomal_mL49"/>
</dbReference>
<evidence type="ECO:0000256" key="3">
    <source>
        <dbReference type="ARBA" id="ARBA00022980"/>
    </source>
</evidence>
<name>A0A1E4TI23_9ASCO</name>
<keyword evidence="5" id="KW-0687">Ribonucleoprotein</keyword>
<dbReference type="GO" id="GO:0006412">
    <property type="term" value="P:translation"/>
    <property type="evidence" value="ECO:0007669"/>
    <property type="project" value="InterPro"/>
</dbReference>
<dbReference type="OrthoDB" id="19439at2759"/>
<gene>
    <name evidence="7" type="ORF">CANCADRAFT_123319</name>
</gene>
<accession>A0A1E4TI23</accession>
<comment type="subcellular location">
    <subcellularLocation>
        <location evidence="1">Mitochondrion</location>
    </subcellularLocation>
</comment>
<dbReference type="Gene3D" id="3.30.780.10">
    <property type="entry name" value="SUI1-like domain"/>
    <property type="match status" value="1"/>
</dbReference>
<keyword evidence="3" id="KW-0689">Ribosomal protein</keyword>
<comment type="similarity">
    <text evidence="2">Belongs to the mitochondrion-specific ribosomal protein mL49 family.</text>
</comment>
<evidence type="ECO:0000256" key="4">
    <source>
        <dbReference type="ARBA" id="ARBA00023128"/>
    </source>
</evidence>
<dbReference type="PANTHER" id="PTHR13477">
    <property type="entry name" value="MITOCHONDRIAL 39S RIBOSOMAL PROTEIN L49"/>
    <property type="match status" value="1"/>
</dbReference>
<protein>
    <recommendedName>
        <fullName evidence="6">Large ribosomal subunit protein mL49</fullName>
    </recommendedName>
</protein>
<evidence type="ECO:0000256" key="5">
    <source>
        <dbReference type="ARBA" id="ARBA00023274"/>
    </source>
</evidence>
<dbReference type="Proteomes" id="UP000095023">
    <property type="component" value="Unassembled WGS sequence"/>
</dbReference>
<dbReference type="Pfam" id="PF05046">
    <property type="entry name" value="Img2"/>
    <property type="match status" value="1"/>
</dbReference>
<dbReference type="GO" id="GO:0003735">
    <property type="term" value="F:structural constituent of ribosome"/>
    <property type="evidence" value="ECO:0007669"/>
    <property type="project" value="InterPro"/>
</dbReference>
<keyword evidence="4" id="KW-0496">Mitochondrion</keyword>
<evidence type="ECO:0000256" key="1">
    <source>
        <dbReference type="ARBA" id="ARBA00004173"/>
    </source>
</evidence>
<sequence>MLQFRRLYSATAKSSLSKIPWYHGEKATTKGRLPATRASSSDMTLQSSFSQNQNYYFLPRTTIGNKLPIYTEVRNSGSRYLTVIRKIQGNPALFRHDLAKALQIPIDDISLRHSKIIIKGNHASHLNDLLSTVF</sequence>
<evidence type="ECO:0000313" key="8">
    <source>
        <dbReference type="Proteomes" id="UP000095023"/>
    </source>
</evidence>
<dbReference type="AlphaFoldDB" id="A0A1E4TI23"/>
<proteinExistence type="inferred from homology"/>
<keyword evidence="8" id="KW-1185">Reference proteome</keyword>
<organism evidence="7 8">
    <name type="scientific">Tortispora caseinolytica NRRL Y-17796</name>
    <dbReference type="NCBI Taxonomy" id="767744"/>
    <lineage>
        <taxon>Eukaryota</taxon>
        <taxon>Fungi</taxon>
        <taxon>Dikarya</taxon>
        <taxon>Ascomycota</taxon>
        <taxon>Saccharomycotina</taxon>
        <taxon>Trigonopsidomycetes</taxon>
        <taxon>Trigonopsidales</taxon>
        <taxon>Trigonopsidaceae</taxon>
        <taxon>Tortispora</taxon>
    </lineage>
</organism>
<evidence type="ECO:0000313" key="7">
    <source>
        <dbReference type="EMBL" id="ODV91379.1"/>
    </source>
</evidence>
<evidence type="ECO:0000256" key="6">
    <source>
        <dbReference type="ARBA" id="ARBA00035191"/>
    </source>
</evidence>
<dbReference type="PANTHER" id="PTHR13477:SF0">
    <property type="entry name" value="LARGE RIBOSOMAL SUBUNIT PROTEIN ML49"/>
    <property type="match status" value="1"/>
</dbReference>
<dbReference type="GO" id="GO:0005762">
    <property type="term" value="C:mitochondrial large ribosomal subunit"/>
    <property type="evidence" value="ECO:0007669"/>
    <property type="project" value="TreeGrafter"/>
</dbReference>
<evidence type="ECO:0000256" key="2">
    <source>
        <dbReference type="ARBA" id="ARBA00005677"/>
    </source>
</evidence>
<dbReference type="EMBL" id="KV453842">
    <property type="protein sequence ID" value="ODV91379.1"/>
    <property type="molecule type" value="Genomic_DNA"/>
</dbReference>
<reference evidence="8" key="1">
    <citation type="submission" date="2016-02" db="EMBL/GenBank/DDBJ databases">
        <title>Comparative genomics of biotechnologically important yeasts.</title>
        <authorList>
            <consortium name="DOE Joint Genome Institute"/>
            <person name="Riley R."/>
            <person name="Haridas S."/>
            <person name="Wolfe K.H."/>
            <person name="Lopes M.R."/>
            <person name="Hittinger C.T."/>
            <person name="Goker M."/>
            <person name="Salamov A."/>
            <person name="Wisecaver J."/>
            <person name="Long T.M."/>
            <person name="Aerts A.L."/>
            <person name="Barry K."/>
            <person name="Choi C."/>
            <person name="Clum A."/>
            <person name="Coughlan A.Y."/>
            <person name="Deshpande S."/>
            <person name="Douglass A.P."/>
            <person name="Hanson S.J."/>
            <person name="Klenk H.-P."/>
            <person name="Labutti K."/>
            <person name="Lapidus A."/>
            <person name="Lindquist E."/>
            <person name="Lipzen A."/>
            <person name="Meier-Kolthoff J.P."/>
            <person name="Ohm R.A."/>
            <person name="Otillar R.P."/>
            <person name="Pangilinan J."/>
            <person name="Peng Y."/>
            <person name="Rokas A."/>
            <person name="Rosa C.A."/>
            <person name="Scheuner C."/>
            <person name="Sibirny A.A."/>
            <person name="Slot J.C."/>
            <person name="Stielow J.B."/>
            <person name="Sun H."/>
            <person name="Kurtzman C.P."/>
            <person name="Blackwell M."/>
            <person name="Jeffries T.W."/>
            <person name="Grigoriev I.V."/>
        </authorList>
    </citation>
    <scope>NUCLEOTIDE SEQUENCE [LARGE SCALE GENOMIC DNA]</scope>
    <source>
        <strain evidence="8">NRRL Y-17796</strain>
    </source>
</reference>